<dbReference type="OrthoDB" id="5083518at2"/>
<name>A0A5C1YI09_9MICO</name>
<feature type="region of interest" description="Disordered" evidence="1">
    <location>
        <begin position="40"/>
        <end position="123"/>
    </location>
</feature>
<dbReference type="Pfam" id="PF05048">
    <property type="entry name" value="NosD"/>
    <property type="match status" value="1"/>
</dbReference>
<keyword evidence="6" id="KW-1185">Reference proteome</keyword>
<dbReference type="InterPro" id="IPR011050">
    <property type="entry name" value="Pectin_lyase_fold/virulence"/>
</dbReference>
<feature type="compositionally biased region" description="Polar residues" evidence="1">
    <location>
        <begin position="15"/>
        <end position="24"/>
    </location>
</feature>
<dbReference type="AlphaFoldDB" id="A0A5C1YI09"/>
<evidence type="ECO:0000259" key="4">
    <source>
        <dbReference type="Pfam" id="PF05048"/>
    </source>
</evidence>
<feature type="compositionally biased region" description="Low complexity" evidence="1">
    <location>
        <begin position="84"/>
        <end position="93"/>
    </location>
</feature>
<evidence type="ECO:0000256" key="1">
    <source>
        <dbReference type="SAM" id="MobiDB-lite"/>
    </source>
</evidence>
<gene>
    <name evidence="5" type="ORF">FLP10_12510</name>
</gene>
<dbReference type="SUPFAM" id="SSF51126">
    <property type="entry name" value="Pectin lyase-like"/>
    <property type="match status" value="4"/>
</dbReference>
<keyword evidence="2" id="KW-0812">Transmembrane</keyword>
<sequence>MLARQRTCSDDSKQRSPGGSTSTRVTAVGVLALALLVAPTTAASAADGTDHDGAPAATQALAEPGGAADPAEEPAPEASEEPAPEVSDAPVPEASDDPVPEESDDPVPEESDDPVPEASAPPVAFQPPIAAETAEPVAPAEPIAASAAPAAVVAAAIAPEALVGFDDAVLADSLAIAWYGETDPGTRVTFLTALAQAPAGSTIHIDNTPGTAFRFTTAAFARSQPVTIDAAQQTQLFFARLNFTGDALTFTPNIVLTPTANSQITVNVTSTSPPTITGLQVANDPVTPRTGGTAVNLNATVGATVAGLTTLGIATGANLATSSGANVTGASITGATNGIITTAANASPGAQVAGAVIEAATLGISLGATTGASIIGTTITGAVNGITLLNSSGATIADTTLTGVTNGVVTTATNAGQGAQVSGVVIEAATLGISLGATTGASISDVEITRLGDPTTNAGILGINVANASAVTIVGATVQGFRSAVLVAAANNAAPLVITGSEFDGFVTGISIGSTVDAVVTDVTVRGRTNAAGAITTIAVEISTNASPTGSATVTGLRAEGVRSGVVVPVANTSAGIRVEDSEVTIAPGTSGFGVNLGGASQPVVQDVTVTGPGTAPTNTGITTARSNGATIDRVVVDALTNGIFSTRVAGFPADRLAGPTITNATITDVVVGVYFGQTDGAVLRDSVITGSGDGVFGHENENVTVERVSYTSTGGSQTVCPSGQNSVVRFYYTNGLAVSEVAGAGASQGLYLDMTTRVVAEHLEFSGMTCWALAYAEGATGVVIRDAFVHDNLGGIANFTMNPTATPPDQRIVSSDILIEDSTFATTPVGIHLPLGAFDVTFRNNSVSGATSHVITAQPAHDVTVEGNRIDFTAPGADPAVPPATPQAAIFVTTTWFNLDTQSASSSGISVVDNVFTGDGPFVGVGSVSTVDLGTPLAPPNPSAERTLRDTVEVSGNAFPTDSTAIVTVANAEQGEDADATNELIDGVVAVDARDANDWGSECGPRETLTGYDGGGAYIHPVAATQVLYPQLCDGEPAIEVSGIPHCTPTGGYFDYRILLTGYIQAPAGPIALIWWSDETYLARDTTIDPADTEALLADGAFGVDDVAVPSDWAPGQEITGTVGIPMYFHDHLDVLPTVEARINPSDAFRFPQPDLASEPCAAPTNGGTVPGGTGVPGGAGVAGSTGVAATGVETGGATWLALAVLGAGTLLLSGHRRTSRRRTRPISRP</sequence>
<dbReference type="Proteomes" id="UP000324678">
    <property type="component" value="Chromosome"/>
</dbReference>
<dbReference type="SMART" id="SM00710">
    <property type="entry name" value="PbH1"/>
    <property type="match status" value="18"/>
</dbReference>
<evidence type="ECO:0000313" key="5">
    <source>
        <dbReference type="EMBL" id="QEO15145.1"/>
    </source>
</evidence>
<keyword evidence="3" id="KW-0732">Signal</keyword>
<dbReference type="Gene3D" id="2.160.20.10">
    <property type="entry name" value="Single-stranded right-handed beta-helix, Pectin lyase-like"/>
    <property type="match status" value="1"/>
</dbReference>
<feature type="region of interest" description="Disordered" evidence="1">
    <location>
        <begin position="1"/>
        <end position="25"/>
    </location>
</feature>
<keyword evidence="2" id="KW-1133">Transmembrane helix</keyword>
<evidence type="ECO:0000256" key="2">
    <source>
        <dbReference type="SAM" id="Phobius"/>
    </source>
</evidence>
<evidence type="ECO:0000256" key="3">
    <source>
        <dbReference type="SAM" id="SignalP"/>
    </source>
</evidence>
<dbReference type="InterPro" id="IPR006626">
    <property type="entry name" value="PbH1"/>
</dbReference>
<evidence type="ECO:0000313" key="6">
    <source>
        <dbReference type="Proteomes" id="UP000324678"/>
    </source>
</evidence>
<dbReference type="InterPro" id="IPR007742">
    <property type="entry name" value="NosD_dom"/>
</dbReference>
<feature type="compositionally biased region" description="Acidic residues" evidence="1">
    <location>
        <begin position="70"/>
        <end position="83"/>
    </location>
</feature>
<proteinExistence type="predicted"/>
<accession>A0A5C1YI09</accession>
<feature type="signal peptide" evidence="3">
    <location>
        <begin position="1"/>
        <end position="45"/>
    </location>
</feature>
<feature type="chain" id="PRO_5022948016" description="Periplasmic copper-binding protein NosD beta helix domain-containing protein" evidence="3">
    <location>
        <begin position="46"/>
        <end position="1231"/>
    </location>
</feature>
<dbReference type="KEGG" id="ail:FLP10_12510"/>
<protein>
    <recommendedName>
        <fullName evidence="4">Periplasmic copper-binding protein NosD beta helix domain-containing protein</fullName>
    </recommendedName>
</protein>
<feature type="domain" description="Periplasmic copper-binding protein NosD beta helix" evidence="4">
    <location>
        <begin position="291"/>
        <end position="443"/>
    </location>
</feature>
<dbReference type="InterPro" id="IPR012334">
    <property type="entry name" value="Pectin_lyas_fold"/>
</dbReference>
<organism evidence="5 6">
    <name type="scientific">Agromyces intestinalis</name>
    <dbReference type="NCBI Taxonomy" id="2592652"/>
    <lineage>
        <taxon>Bacteria</taxon>
        <taxon>Bacillati</taxon>
        <taxon>Actinomycetota</taxon>
        <taxon>Actinomycetes</taxon>
        <taxon>Micrococcales</taxon>
        <taxon>Microbacteriaceae</taxon>
        <taxon>Agromyces</taxon>
    </lineage>
</organism>
<dbReference type="EMBL" id="CP043505">
    <property type="protein sequence ID" value="QEO15145.1"/>
    <property type="molecule type" value="Genomic_DNA"/>
</dbReference>
<feature type="transmembrane region" description="Helical" evidence="2">
    <location>
        <begin position="1198"/>
        <end position="1216"/>
    </location>
</feature>
<keyword evidence="2" id="KW-0472">Membrane</keyword>
<feature type="compositionally biased region" description="Acidic residues" evidence="1">
    <location>
        <begin position="94"/>
        <end position="115"/>
    </location>
</feature>
<reference evidence="5 6" key="1">
    <citation type="submission" date="2019-09" db="EMBL/GenBank/DDBJ databases">
        <title>Genome sequencing of strain KACC 19306.</title>
        <authorList>
            <person name="Heo J."/>
            <person name="Kim S.-J."/>
            <person name="Kim J.-S."/>
            <person name="Hong S.-B."/>
            <person name="Kwon S.-W."/>
        </authorList>
    </citation>
    <scope>NUCLEOTIDE SEQUENCE [LARGE SCALE GENOMIC DNA]</scope>
    <source>
        <strain evidence="5 6">KACC 19306</strain>
    </source>
</reference>